<dbReference type="HOGENOM" id="CLU_1872048_0_0_11"/>
<keyword evidence="3" id="KW-1185">Reference proteome</keyword>
<dbReference type="KEGG" id="dni:HX89_11165"/>
<dbReference type="AlphaFoldDB" id="A0A075JMM2"/>
<gene>
    <name evidence="2" type="ORF">HX89_11165</name>
</gene>
<dbReference type="Proteomes" id="UP000027986">
    <property type="component" value="Chromosome"/>
</dbReference>
<evidence type="ECO:0000313" key="3">
    <source>
        <dbReference type="Proteomes" id="UP000027986"/>
    </source>
</evidence>
<protein>
    <submittedName>
        <fullName evidence="2">Uncharacterized protein</fullName>
    </submittedName>
</protein>
<accession>A0A075JMM2</accession>
<proteinExistence type="predicted"/>
<feature type="region of interest" description="Disordered" evidence="1">
    <location>
        <begin position="112"/>
        <end position="136"/>
    </location>
</feature>
<evidence type="ECO:0000256" key="1">
    <source>
        <dbReference type="SAM" id="MobiDB-lite"/>
    </source>
</evidence>
<evidence type="ECO:0000313" key="2">
    <source>
        <dbReference type="EMBL" id="AIF41408.1"/>
    </source>
</evidence>
<dbReference type="EMBL" id="CP008889">
    <property type="protein sequence ID" value="AIF41408.1"/>
    <property type="molecule type" value="Genomic_DNA"/>
</dbReference>
<name>A0A075JMM2_9MICO</name>
<reference evidence="2 3" key="1">
    <citation type="submission" date="2014-07" db="EMBL/GenBank/DDBJ databases">
        <title>Genome Sequencing of Dermacoccus nishinomiyaensis.</title>
        <authorList>
            <person name="Hong K.W."/>
            <person name="Chan K.G."/>
        </authorList>
    </citation>
    <scope>NUCLEOTIDE SEQUENCE [LARGE SCALE GENOMIC DNA]</scope>
    <source>
        <strain evidence="2 3">M25</strain>
    </source>
</reference>
<organism evidence="2 3">
    <name type="scientific">Dermacoccus nishinomiyaensis</name>
    <dbReference type="NCBI Taxonomy" id="1274"/>
    <lineage>
        <taxon>Bacteria</taxon>
        <taxon>Bacillati</taxon>
        <taxon>Actinomycetota</taxon>
        <taxon>Actinomycetes</taxon>
        <taxon>Micrococcales</taxon>
        <taxon>Dermacoccaceae</taxon>
        <taxon>Dermacoccus</taxon>
    </lineage>
</organism>
<sequence>MTAILPGAGDPLEDELGRVVRTLRALPPGAPADHAACALARFVRMVAGEDEESERLAARTAQFDGAWAAAVIATLVHDVVNPATMADGSSSASDGQRLALADELRRLRRELDGRGCCPGGARRSRRASHGRGAPPR</sequence>